<sequence length="199" mass="23993">VSSSKQIIYNFSVTDYFLKTEYVEGNNQGGMWKRSYISLAYPIGKADWDFMLGEFKTLQENPEKKFTMVSHIWINHLRKIIPNIYRRGNCCYWTSEIFKKMGMCASNSHFPMVFFLKLLLPLSIIFMECIDHYSIPKKKLLYPFYWMKYGYYQRWNLISMANLIIRLFPTQNGYELQTKIVQNKNERIQRIIDYLKNIY</sequence>
<feature type="non-terminal residue" evidence="1">
    <location>
        <position position="1"/>
    </location>
</feature>
<dbReference type="EMBL" id="MK072459">
    <property type="protein sequence ID" value="AYV85576.1"/>
    <property type="molecule type" value="Genomic_DNA"/>
</dbReference>
<evidence type="ECO:0000313" key="1">
    <source>
        <dbReference type="EMBL" id="AYV85576.1"/>
    </source>
</evidence>
<accession>A0A3G5AEC7</accession>
<gene>
    <name evidence="1" type="ORF">Satyrvirus23_19</name>
</gene>
<protein>
    <submittedName>
        <fullName evidence="1">Uncharacterized protein</fullName>
    </submittedName>
</protein>
<name>A0A3G5AEC7_9VIRU</name>
<reference evidence="1" key="1">
    <citation type="submission" date="2018-10" db="EMBL/GenBank/DDBJ databases">
        <title>Hidden diversity of soil giant viruses.</title>
        <authorList>
            <person name="Schulz F."/>
            <person name="Alteio L."/>
            <person name="Goudeau D."/>
            <person name="Ryan E.M."/>
            <person name="Malmstrom R.R."/>
            <person name="Blanchard J."/>
            <person name="Woyke T."/>
        </authorList>
    </citation>
    <scope>NUCLEOTIDE SEQUENCE</scope>
    <source>
        <strain evidence="1">SAV1</strain>
    </source>
</reference>
<proteinExistence type="predicted"/>
<organism evidence="1">
    <name type="scientific">Satyrvirus sp</name>
    <dbReference type="NCBI Taxonomy" id="2487771"/>
    <lineage>
        <taxon>Viruses</taxon>
        <taxon>Varidnaviria</taxon>
        <taxon>Bamfordvirae</taxon>
        <taxon>Nucleocytoviricota</taxon>
        <taxon>Megaviricetes</taxon>
        <taxon>Imitervirales</taxon>
        <taxon>Mimiviridae</taxon>
        <taxon>Megamimivirinae</taxon>
    </lineage>
</organism>